<evidence type="ECO:0000256" key="3">
    <source>
        <dbReference type="ARBA" id="ARBA00022737"/>
    </source>
</evidence>
<gene>
    <name evidence="5" type="ORF">DACRYDRAFT_24379</name>
</gene>
<keyword evidence="3" id="KW-0677">Repeat</keyword>
<evidence type="ECO:0000313" key="6">
    <source>
        <dbReference type="Proteomes" id="UP000030653"/>
    </source>
</evidence>
<dbReference type="AlphaFoldDB" id="M5FSS2"/>
<evidence type="ECO:0000256" key="1">
    <source>
        <dbReference type="ARBA" id="ARBA00007830"/>
    </source>
</evidence>
<dbReference type="STRING" id="1858805.M5FSS2"/>
<dbReference type="PROSITE" id="PS50294">
    <property type="entry name" value="WD_REPEATS_REGION"/>
    <property type="match status" value="2"/>
</dbReference>
<dbReference type="OMA" id="YSHNTRD"/>
<sequence>MSFFPSAASTSTTATLGDVSKDVEVQQPPTDSISWMAFSPTADILAVSTWDNAVRAYEMGPAGVTQGKFMYTHEQPVLSVCWSRDGSKVFSGGADKIAKVYDVASGQSTQVAVHDEPIKAVRWVDQVNVLATGGWDKLIKYWDMRSSQPVATVTLTHKVYGMDVQYPLLVAATGDRQIAMINLTNPSTIHRSIPSPLKQQTRCITCFPSADGFALGSIEGRVAIHNVDEQNTTSNYSFRCHRKDGPTKSQDDVYSVNDIKFHPVQGTFSTAGSDGGFTFWDKDARSRLKSFEPTKSSISTTCFNASGTVFAYAVSYDWSKGYTGNVSGHPNKIMLHPIKEEEVRKRPPKK</sequence>
<dbReference type="InterPro" id="IPR015943">
    <property type="entry name" value="WD40/YVTN_repeat-like_dom_sf"/>
</dbReference>
<dbReference type="Pfam" id="PF00400">
    <property type="entry name" value="WD40"/>
    <property type="match status" value="2"/>
</dbReference>
<dbReference type="RefSeq" id="XP_040625197.1">
    <property type="nucleotide sequence ID" value="XM_040773664.1"/>
</dbReference>
<dbReference type="SMART" id="SM00320">
    <property type="entry name" value="WD40"/>
    <property type="match status" value="5"/>
</dbReference>
<dbReference type="GeneID" id="63688726"/>
<dbReference type="Proteomes" id="UP000030653">
    <property type="component" value="Unassembled WGS sequence"/>
</dbReference>
<dbReference type="EMBL" id="JH795873">
    <property type="protein sequence ID" value="EJT98299.1"/>
    <property type="molecule type" value="Genomic_DNA"/>
</dbReference>
<dbReference type="SUPFAM" id="SSF50978">
    <property type="entry name" value="WD40 repeat-like"/>
    <property type="match status" value="1"/>
</dbReference>
<evidence type="ECO:0000313" key="5">
    <source>
        <dbReference type="EMBL" id="EJT98299.1"/>
    </source>
</evidence>
<feature type="repeat" description="WD" evidence="4">
    <location>
        <begin position="70"/>
        <end position="111"/>
    </location>
</feature>
<evidence type="ECO:0000256" key="4">
    <source>
        <dbReference type="PROSITE-ProRule" id="PRU00221"/>
    </source>
</evidence>
<comment type="similarity">
    <text evidence="1">Belongs to the WD repeat rae1 family.</text>
</comment>
<dbReference type="PROSITE" id="PS50082">
    <property type="entry name" value="WD_REPEATS_2"/>
    <property type="match status" value="2"/>
</dbReference>
<feature type="repeat" description="WD" evidence="4">
    <location>
        <begin position="111"/>
        <end position="152"/>
    </location>
</feature>
<name>M5FSS2_DACPD</name>
<dbReference type="Gene3D" id="2.130.10.10">
    <property type="entry name" value="YVTN repeat-like/Quinoprotein amine dehydrogenase"/>
    <property type="match status" value="1"/>
</dbReference>
<dbReference type="InterPro" id="IPR036322">
    <property type="entry name" value="WD40_repeat_dom_sf"/>
</dbReference>
<keyword evidence="2 4" id="KW-0853">WD repeat</keyword>
<dbReference type="PANTHER" id="PTHR10971">
    <property type="entry name" value="MRNA EXPORT FACTOR AND BUB3"/>
    <property type="match status" value="1"/>
</dbReference>
<evidence type="ECO:0000256" key="2">
    <source>
        <dbReference type="ARBA" id="ARBA00022574"/>
    </source>
</evidence>
<dbReference type="InterPro" id="IPR001680">
    <property type="entry name" value="WD40_rpt"/>
</dbReference>
<dbReference type="OrthoDB" id="256303at2759"/>
<organism evidence="5 6">
    <name type="scientific">Dacryopinax primogenitus (strain DJM 731)</name>
    <name type="common">Brown rot fungus</name>
    <dbReference type="NCBI Taxonomy" id="1858805"/>
    <lineage>
        <taxon>Eukaryota</taxon>
        <taxon>Fungi</taxon>
        <taxon>Dikarya</taxon>
        <taxon>Basidiomycota</taxon>
        <taxon>Agaricomycotina</taxon>
        <taxon>Dacrymycetes</taxon>
        <taxon>Dacrymycetales</taxon>
        <taxon>Dacrymycetaceae</taxon>
        <taxon>Dacryopinax</taxon>
    </lineage>
</organism>
<keyword evidence="6" id="KW-1185">Reference proteome</keyword>
<accession>M5FSS2</accession>
<reference evidence="5 6" key="1">
    <citation type="journal article" date="2012" name="Science">
        <title>The Paleozoic origin of enzymatic lignin decomposition reconstructed from 31 fungal genomes.</title>
        <authorList>
            <person name="Floudas D."/>
            <person name="Binder M."/>
            <person name="Riley R."/>
            <person name="Barry K."/>
            <person name="Blanchette R.A."/>
            <person name="Henrissat B."/>
            <person name="Martinez A.T."/>
            <person name="Otillar R."/>
            <person name="Spatafora J.W."/>
            <person name="Yadav J.S."/>
            <person name="Aerts A."/>
            <person name="Benoit I."/>
            <person name="Boyd A."/>
            <person name="Carlson A."/>
            <person name="Copeland A."/>
            <person name="Coutinho P.M."/>
            <person name="de Vries R.P."/>
            <person name="Ferreira P."/>
            <person name="Findley K."/>
            <person name="Foster B."/>
            <person name="Gaskell J."/>
            <person name="Glotzer D."/>
            <person name="Gorecki P."/>
            <person name="Heitman J."/>
            <person name="Hesse C."/>
            <person name="Hori C."/>
            <person name="Igarashi K."/>
            <person name="Jurgens J.A."/>
            <person name="Kallen N."/>
            <person name="Kersten P."/>
            <person name="Kohler A."/>
            <person name="Kuees U."/>
            <person name="Kumar T.K.A."/>
            <person name="Kuo A."/>
            <person name="LaButti K."/>
            <person name="Larrondo L.F."/>
            <person name="Lindquist E."/>
            <person name="Ling A."/>
            <person name="Lombard V."/>
            <person name="Lucas S."/>
            <person name="Lundell T."/>
            <person name="Martin R."/>
            <person name="McLaughlin D.J."/>
            <person name="Morgenstern I."/>
            <person name="Morin E."/>
            <person name="Murat C."/>
            <person name="Nagy L.G."/>
            <person name="Nolan M."/>
            <person name="Ohm R.A."/>
            <person name="Patyshakuliyeva A."/>
            <person name="Rokas A."/>
            <person name="Ruiz-Duenas F.J."/>
            <person name="Sabat G."/>
            <person name="Salamov A."/>
            <person name="Samejima M."/>
            <person name="Schmutz J."/>
            <person name="Slot J.C."/>
            <person name="St John F."/>
            <person name="Stenlid J."/>
            <person name="Sun H."/>
            <person name="Sun S."/>
            <person name="Syed K."/>
            <person name="Tsang A."/>
            <person name="Wiebenga A."/>
            <person name="Young D."/>
            <person name="Pisabarro A."/>
            <person name="Eastwood D.C."/>
            <person name="Martin F."/>
            <person name="Cullen D."/>
            <person name="Grigoriev I.V."/>
            <person name="Hibbett D.S."/>
        </authorList>
    </citation>
    <scope>NUCLEOTIDE SEQUENCE [LARGE SCALE GENOMIC DNA]</scope>
    <source>
        <strain evidence="5 6">DJM-731 SS1</strain>
    </source>
</reference>
<protein>
    <submittedName>
        <fullName evidence="5">WD40 repeat-like protein</fullName>
    </submittedName>
</protein>
<dbReference type="FunFam" id="2.130.10.10:FF:000190">
    <property type="entry name" value="Nuclear pore complex subunit"/>
    <property type="match status" value="1"/>
</dbReference>
<dbReference type="HOGENOM" id="CLU_038526_1_0_1"/>
<proteinExistence type="inferred from homology"/>